<dbReference type="AlphaFoldDB" id="A0A934V041"/>
<comment type="pathway">
    <text evidence="3">Porphyrin-containing compound metabolism; protoheme biosynthesis.</text>
</comment>
<dbReference type="PANTHER" id="PTHR45586">
    <property type="entry name" value="TPR REPEAT-CONTAINING PROTEIN PA4667"/>
    <property type="match status" value="1"/>
</dbReference>
<evidence type="ECO:0000313" key="16">
    <source>
        <dbReference type="Proteomes" id="UP000778970"/>
    </source>
</evidence>
<keyword evidence="11" id="KW-0627">Porphyrin biosynthesis</keyword>
<dbReference type="GO" id="GO:0042168">
    <property type="term" value="P:heme metabolic process"/>
    <property type="evidence" value="ECO:0007669"/>
    <property type="project" value="InterPro"/>
</dbReference>
<dbReference type="InterPro" id="IPR016982">
    <property type="entry name" value="Mms48"/>
</dbReference>
<keyword evidence="5" id="KW-0997">Cell inner membrane</keyword>
<dbReference type="InterPro" id="IPR010817">
    <property type="entry name" value="HemY_N"/>
</dbReference>
<feature type="transmembrane region" description="Helical" evidence="13">
    <location>
        <begin position="5"/>
        <end position="22"/>
    </location>
</feature>
<name>A0A934V041_9PROT</name>
<reference evidence="15" key="2">
    <citation type="journal article" date="2020" name="Microorganisms">
        <title>Osmotic Adaptation and Compatible Solute Biosynthesis of Phototrophic Bacteria as Revealed from Genome Analyses.</title>
        <authorList>
            <person name="Imhoff J.F."/>
            <person name="Rahn T."/>
            <person name="Kunzel S."/>
            <person name="Keller A."/>
            <person name="Neulinger S.C."/>
        </authorList>
    </citation>
    <scope>NUCLEOTIDE SEQUENCE</scope>
    <source>
        <strain evidence="15">DSM 9154</strain>
    </source>
</reference>
<keyword evidence="7" id="KW-0677">Repeat</keyword>
<dbReference type="SUPFAM" id="SSF48452">
    <property type="entry name" value="TPR-like"/>
    <property type="match status" value="2"/>
</dbReference>
<protein>
    <recommendedName>
        <fullName evidence="14">HemY N-terminal domain-containing protein</fullName>
    </recommendedName>
</protein>
<proteinExistence type="predicted"/>
<dbReference type="InterPro" id="IPR005254">
    <property type="entry name" value="Heme_biosyn_assoc_TPR_pro"/>
</dbReference>
<evidence type="ECO:0000256" key="13">
    <source>
        <dbReference type="SAM" id="Phobius"/>
    </source>
</evidence>
<comment type="caution">
    <text evidence="15">The sequence shown here is derived from an EMBL/GenBank/DDBJ whole genome shotgun (WGS) entry which is preliminary data.</text>
</comment>
<evidence type="ECO:0000256" key="7">
    <source>
        <dbReference type="ARBA" id="ARBA00022737"/>
    </source>
</evidence>
<keyword evidence="6 13" id="KW-0812">Transmembrane</keyword>
<keyword evidence="4" id="KW-1003">Cell membrane</keyword>
<dbReference type="GO" id="GO:0006779">
    <property type="term" value="P:porphyrin-containing compound biosynthetic process"/>
    <property type="evidence" value="ECO:0007669"/>
    <property type="project" value="UniProtKB-KW"/>
</dbReference>
<dbReference type="Proteomes" id="UP000778970">
    <property type="component" value="Unassembled WGS sequence"/>
</dbReference>
<feature type="transmembrane region" description="Helical" evidence="13">
    <location>
        <begin position="42"/>
        <end position="62"/>
    </location>
</feature>
<dbReference type="NCBIfam" id="TIGR00540">
    <property type="entry name" value="TPR_hemY_coli"/>
    <property type="match status" value="1"/>
</dbReference>
<evidence type="ECO:0000256" key="6">
    <source>
        <dbReference type="ARBA" id="ARBA00022692"/>
    </source>
</evidence>
<keyword evidence="9 13" id="KW-1133">Transmembrane helix</keyword>
<dbReference type="InterPro" id="IPR011990">
    <property type="entry name" value="TPR-like_helical_dom_sf"/>
</dbReference>
<dbReference type="Pfam" id="PF07219">
    <property type="entry name" value="HemY_N"/>
    <property type="match status" value="1"/>
</dbReference>
<sequence>MTRALIFFAKVAILVFIAVWLANRPGDVLIQWYGWQVQTSVAILILFIVLIAALSAISWRMWGRVLGLPRGFKRGRSDRRMRKGYQALTQGMVAVAAGEPDEARRHARRADTLLSEPPLTMLLSAQAAQLNGDEQAAKRYFSRMLEDDDTRFLGLRGLLRQAEREGDLQGALEYARQAYDIRPQTPWVLNSLFDLSLKAGELERALEAVEESRKRNLIDRETARRRRAVILTELARKAQAEGKAAFARDYAKEALDLAPSLVPAAKVRAQLMIDEDRGRAAAKAIEKAWTHQPHPDLVALYLKARPAKTEKERYARVKRLTDKAPTHRESALALGRAALRAEQWADARRHLEAAGGEQPSEEVCRELAELAERQNDDREAARDWLRKATEAPADPAWLCTTCGAMADDWQAVCGHCGTFDSFAWQTPPRAGAGLAADETLARLETAGEGQPDVEDAEATDVTGKSDGPRQAAS</sequence>
<evidence type="ECO:0000256" key="5">
    <source>
        <dbReference type="ARBA" id="ARBA00022519"/>
    </source>
</evidence>
<evidence type="ECO:0000256" key="3">
    <source>
        <dbReference type="ARBA" id="ARBA00004744"/>
    </source>
</evidence>
<keyword evidence="16" id="KW-1185">Reference proteome</keyword>
<evidence type="ECO:0000256" key="12">
    <source>
        <dbReference type="SAM" id="MobiDB-lite"/>
    </source>
</evidence>
<dbReference type="InterPro" id="IPR051012">
    <property type="entry name" value="CellSynth/LPSAsmb/PSIAsmb"/>
</dbReference>
<evidence type="ECO:0000256" key="1">
    <source>
        <dbReference type="ARBA" id="ARBA00002962"/>
    </source>
</evidence>
<dbReference type="PANTHER" id="PTHR45586:SF1">
    <property type="entry name" value="LIPOPOLYSACCHARIDE ASSEMBLY PROTEIN B"/>
    <property type="match status" value="1"/>
</dbReference>
<evidence type="ECO:0000259" key="14">
    <source>
        <dbReference type="Pfam" id="PF07219"/>
    </source>
</evidence>
<gene>
    <name evidence="15" type="ORF">CKO21_07195</name>
</gene>
<organism evidence="15 16">
    <name type="scientific">Rhodovibrio salinarum</name>
    <dbReference type="NCBI Taxonomy" id="1087"/>
    <lineage>
        <taxon>Bacteria</taxon>
        <taxon>Pseudomonadati</taxon>
        <taxon>Pseudomonadota</taxon>
        <taxon>Alphaproteobacteria</taxon>
        <taxon>Rhodospirillales</taxon>
        <taxon>Rhodovibrionaceae</taxon>
        <taxon>Rhodovibrio</taxon>
    </lineage>
</organism>
<dbReference type="PIRSF" id="PIRSF031802">
    <property type="entry name" value="UCP031802"/>
    <property type="match status" value="1"/>
</dbReference>
<accession>A0A934V041</accession>
<feature type="domain" description="HemY N-terminal" evidence="14">
    <location>
        <begin position="26"/>
        <end position="132"/>
    </location>
</feature>
<dbReference type="EMBL" id="NRRE01000020">
    <property type="protein sequence ID" value="MBK1697030.1"/>
    <property type="molecule type" value="Genomic_DNA"/>
</dbReference>
<dbReference type="Gene3D" id="1.25.40.10">
    <property type="entry name" value="Tetratricopeptide repeat domain"/>
    <property type="match status" value="1"/>
</dbReference>
<evidence type="ECO:0000256" key="11">
    <source>
        <dbReference type="ARBA" id="ARBA00023244"/>
    </source>
</evidence>
<feature type="region of interest" description="Disordered" evidence="12">
    <location>
        <begin position="443"/>
        <end position="473"/>
    </location>
</feature>
<evidence type="ECO:0000256" key="4">
    <source>
        <dbReference type="ARBA" id="ARBA00022475"/>
    </source>
</evidence>
<evidence type="ECO:0000313" key="15">
    <source>
        <dbReference type="EMBL" id="MBK1697030.1"/>
    </source>
</evidence>
<comment type="function">
    <text evidence="1">Involved in a late step of protoheme IX synthesis.</text>
</comment>
<dbReference type="RefSeq" id="WP_051431716.1">
    <property type="nucleotide sequence ID" value="NZ_NRRE01000020.1"/>
</dbReference>
<evidence type="ECO:0000256" key="10">
    <source>
        <dbReference type="ARBA" id="ARBA00023136"/>
    </source>
</evidence>
<evidence type="ECO:0000256" key="9">
    <source>
        <dbReference type="ARBA" id="ARBA00022989"/>
    </source>
</evidence>
<reference evidence="15" key="1">
    <citation type="submission" date="2017-08" db="EMBL/GenBank/DDBJ databases">
        <authorList>
            <person name="Imhoff J.F."/>
            <person name="Rahn T."/>
            <person name="Kuenzel S."/>
            <person name="Neulinger S.C."/>
        </authorList>
    </citation>
    <scope>NUCLEOTIDE SEQUENCE</scope>
    <source>
        <strain evidence="15">DSM 9154</strain>
    </source>
</reference>
<keyword evidence="8" id="KW-0802">TPR repeat</keyword>
<keyword evidence="10 13" id="KW-0472">Membrane</keyword>
<dbReference type="GO" id="GO:0005886">
    <property type="term" value="C:plasma membrane"/>
    <property type="evidence" value="ECO:0007669"/>
    <property type="project" value="UniProtKB-SubCell"/>
</dbReference>
<comment type="subcellular location">
    <subcellularLocation>
        <location evidence="2">Cell inner membrane</location>
        <topology evidence="2">Multi-pass membrane protein</topology>
    </subcellularLocation>
</comment>
<evidence type="ECO:0000256" key="8">
    <source>
        <dbReference type="ARBA" id="ARBA00022803"/>
    </source>
</evidence>
<evidence type="ECO:0000256" key="2">
    <source>
        <dbReference type="ARBA" id="ARBA00004429"/>
    </source>
</evidence>